<sequence length="141" mass="15811">MNLAIGALSRRTGVKIPTIRYYEEIGLLPAPPRSTGNRRLYGEAHLRRLGFVRHARELGFDIDAIRELLDLAGHPTRPCAKADEIATAHLADIDRKIARLSALRVEVERMTRCCHETVEECRVIEVLADHDQCLADSHPAP</sequence>
<evidence type="ECO:0000256" key="3">
    <source>
        <dbReference type="ARBA" id="ARBA00023163"/>
    </source>
</evidence>
<accession>Q1YM30</accession>
<evidence type="ECO:0000256" key="2">
    <source>
        <dbReference type="ARBA" id="ARBA00023125"/>
    </source>
</evidence>
<dbReference type="HOGENOM" id="CLU_060077_2_0_5"/>
<dbReference type="PROSITE" id="PS00552">
    <property type="entry name" value="HTH_MERR_1"/>
    <property type="match status" value="1"/>
</dbReference>
<dbReference type="SUPFAM" id="SSF46955">
    <property type="entry name" value="Putative DNA-binding domain"/>
    <property type="match status" value="1"/>
</dbReference>
<keyword evidence="3" id="KW-0804">Transcription</keyword>
<keyword evidence="2" id="KW-0238">DNA-binding</keyword>
<keyword evidence="1" id="KW-0805">Transcription regulation</keyword>
<dbReference type="SMART" id="SM00422">
    <property type="entry name" value="HTH_MERR"/>
    <property type="match status" value="1"/>
</dbReference>
<feature type="domain" description="HTH merR-type" evidence="4">
    <location>
        <begin position="2"/>
        <end position="71"/>
    </location>
</feature>
<evidence type="ECO:0000256" key="1">
    <source>
        <dbReference type="ARBA" id="ARBA00023015"/>
    </source>
</evidence>
<dbReference type="GO" id="GO:0003700">
    <property type="term" value="F:DNA-binding transcription factor activity"/>
    <property type="evidence" value="ECO:0007669"/>
    <property type="project" value="InterPro"/>
</dbReference>
<name>Q1YM30_AURMS</name>
<dbReference type="BioCyc" id="AURANTIMONAS:SI859A1_02367-MONOMER"/>
<dbReference type="InterPro" id="IPR047057">
    <property type="entry name" value="MerR_fam"/>
</dbReference>
<dbReference type="PANTHER" id="PTHR30204">
    <property type="entry name" value="REDOX-CYCLING DRUG-SENSING TRANSCRIPTIONAL ACTIVATOR SOXR"/>
    <property type="match status" value="1"/>
</dbReference>
<evidence type="ECO:0000313" key="6">
    <source>
        <dbReference type="Proteomes" id="UP000000321"/>
    </source>
</evidence>
<dbReference type="OrthoDB" id="9802944at2"/>
<dbReference type="RefSeq" id="WP_009210189.1">
    <property type="nucleotide sequence ID" value="NZ_BBWP01000001.1"/>
</dbReference>
<reference evidence="5 6" key="1">
    <citation type="journal article" date="2008" name="Appl. Environ. Microbiol.">
        <title>Genomic insights into Mn(II) oxidation by the marine alphaproteobacterium Aurantimonas sp. strain SI85-9A1.</title>
        <authorList>
            <person name="Dick G.J."/>
            <person name="Podell S."/>
            <person name="Johnson H.A."/>
            <person name="Rivera-Espinoza Y."/>
            <person name="Bernier-Latmani R."/>
            <person name="McCarthy J.K."/>
            <person name="Torpey J.W."/>
            <person name="Clement B.G."/>
            <person name="Gaasterland T."/>
            <person name="Tebo B.M."/>
        </authorList>
    </citation>
    <scope>NUCLEOTIDE SEQUENCE [LARGE SCALE GENOMIC DNA]</scope>
    <source>
        <strain evidence="5 6">SI85-9A1</strain>
    </source>
</reference>
<dbReference type="Proteomes" id="UP000000321">
    <property type="component" value="Unassembled WGS sequence"/>
</dbReference>
<dbReference type="CDD" id="cd04785">
    <property type="entry name" value="HTH_CadR-PbrR-like"/>
    <property type="match status" value="1"/>
</dbReference>
<keyword evidence="6" id="KW-1185">Reference proteome</keyword>
<dbReference type="Pfam" id="PF00376">
    <property type="entry name" value="MerR"/>
    <property type="match status" value="1"/>
</dbReference>
<dbReference type="AlphaFoldDB" id="Q1YM30"/>
<protein>
    <submittedName>
        <fullName evidence="5">Regulatory protein MerR</fullName>
    </submittedName>
</protein>
<dbReference type="PANTHER" id="PTHR30204:SF92">
    <property type="entry name" value="HTH-TYPE TRANSCRIPTIONAL REGULATOR ZNTR"/>
    <property type="match status" value="1"/>
</dbReference>
<dbReference type="GO" id="GO:0003677">
    <property type="term" value="F:DNA binding"/>
    <property type="evidence" value="ECO:0007669"/>
    <property type="project" value="UniProtKB-KW"/>
</dbReference>
<dbReference type="PRINTS" id="PR00040">
    <property type="entry name" value="HTHMERR"/>
</dbReference>
<organism evidence="5 6">
    <name type="scientific">Aurantimonas manganoxydans (strain ATCC BAA-1229 / DSM 21871 / SI85-9A1)</name>
    <dbReference type="NCBI Taxonomy" id="287752"/>
    <lineage>
        <taxon>Bacteria</taxon>
        <taxon>Pseudomonadati</taxon>
        <taxon>Pseudomonadota</taxon>
        <taxon>Alphaproteobacteria</taxon>
        <taxon>Hyphomicrobiales</taxon>
        <taxon>Aurantimonadaceae</taxon>
        <taxon>Aurantimonas</taxon>
    </lineage>
</organism>
<gene>
    <name evidence="5" type="ORF">SI859A1_02367</name>
</gene>
<proteinExistence type="predicted"/>
<comment type="caution">
    <text evidence="5">The sequence shown here is derived from an EMBL/GenBank/DDBJ whole genome shotgun (WGS) entry which is preliminary data.</text>
</comment>
<evidence type="ECO:0000259" key="4">
    <source>
        <dbReference type="PROSITE" id="PS50937"/>
    </source>
</evidence>
<dbReference type="InterPro" id="IPR000551">
    <property type="entry name" value="MerR-type_HTH_dom"/>
</dbReference>
<dbReference type="PROSITE" id="PS50937">
    <property type="entry name" value="HTH_MERR_2"/>
    <property type="match status" value="1"/>
</dbReference>
<dbReference type="EMBL" id="AAPJ01000001">
    <property type="protein sequence ID" value="EAS51551.1"/>
    <property type="molecule type" value="Genomic_DNA"/>
</dbReference>
<dbReference type="Gene3D" id="1.10.1660.10">
    <property type="match status" value="1"/>
</dbReference>
<dbReference type="InterPro" id="IPR009061">
    <property type="entry name" value="DNA-bd_dom_put_sf"/>
</dbReference>
<dbReference type="Pfam" id="PF09278">
    <property type="entry name" value="MerR-DNA-bind"/>
    <property type="match status" value="1"/>
</dbReference>
<dbReference type="InterPro" id="IPR015358">
    <property type="entry name" value="Tscrpt_reg_MerR_DNA-bd"/>
</dbReference>
<evidence type="ECO:0000313" key="5">
    <source>
        <dbReference type="EMBL" id="EAS51551.1"/>
    </source>
</evidence>